<name>A0AAD6Q9U1_9ROSI</name>
<proteinExistence type="predicted"/>
<organism evidence="1 2">
    <name type="scientific">Populus alba x Populus x berolinensis</name>
    <dbReference type="NCBI Taxonomy" id="444605"/>
    <lineage>
        <taxon>Eukaryota</taxon>
        <taxon>Viridiplantae</taxon>
        <taxon>Streptophyta</taxon>
        <taxon>Embryophyta</taxon>
        <taxon>Tracheophyta</taxon>
        <taxon>Spermatophyta</taxon>
        <taxon>Magnoliopsida</taxon>
        <taxon>eudicotyledons</taxon>
        <taxon>Gunneridae</taxon>
        <taxon>Pentapetalae</taxon>
        <taxon>rosids</taxon>
        <taxon>fabids</taxon>
        <taxon>Malpighiales</taxon>
        <taxon>Salicaceae</taxon>
        <taxon>Saliceae</taxon>
        <taxon>Populus</taxon>
    </lineage>
</organism>
<gene>
    <name evidence="1" type="ORF">NC653_022490</name>
</gene>
<evidence type="ECO:0000313" key="1">
    <source>
        <dbReference type="EMBL" id="KAJ6984247.1"/>
    </source>
</evidence>
<sequence>MSKFPLSCKDRRTQKRIKGFSELEIDVAWKLVQMSRDNYKNDKSQQGPCQGDASYNDHAFHAIFEEEEEEEEEENVICEEDDDGYPKRRNKRFRSIDHIYKVTQPLLLGVLVHSKKKEAPEPKGRACMFAFKSKPTLPVT</sequence>
<reference evidence="1" key="1">
    <citation type="journal article" date="2023" name="Mol. Ecol. Resour.">
        <title>Chromosome-level genome assembly of a triploid poplar Populus alba 'Berolinensis'.</title>
        <authorList>
            <person name="Chen S."/>
            <person name="Yu Y."/>
            <person name="Wang X."/>
            <person name="Wang S."/>
            <person name="Zhang T."/>
            <person name="Zhou Y."/>
            <person name="He R."/>
            <person name="Meng N."/>
            <person name="Wang Y."/>
            <person name="Liu W."/>
            <person name="Liu Z."/>
            <person name="Liu J."/>
            <person name="Guo Q."/>
            <person name="Huang H."/>
            <person name="Sederoff R.R."/>
            <person name="Wang G."/>
            <person name="Qu G."/>
            <person name="Chen S."/>
        </authorList>
    </citation>
    <scope>NUCLEOTIDE SEQUENCE</scope>
    <source>
        <strain evidence="1">SC-2020</strain>
    </source>
</reference>
<accession>A0AAD6Q9U1</accession>
<protein>
    <submittedName>
        <fullName evidence="1">Uncharacterized protein</fullName>
    </submittedName>
</protein>
<dbReference type="PANTHER" id="PTHR35167:SF3">
    <property type="entry name" value="OS05G0216466 PROTEIN"/>
    <property type="match status" value="1"/>
</dbReference>
<dbReference type="AlphaFoldDB" id="A0AAD6Q9U1"/>
<dbReference type="EMBL" id="JAQIZT010000009">
    <property type="protein sequence ID" value="KAJ6984247.1"/>
    <property type="molecule type" value="Genomic_DNA"/>
</dbReference>
<dbReference type="Proteomes" id="UP001164929">
    <property type="component" value="Chromosome 9"/>
</dbReference>
<dbReference type="PANTHER" id="PTHR35167">
    <property type="entry name" value="OS05G0216466 PROTEIN"/>
    <property type="match status" value="1"/>
</dbReference>
<evidence type="ECO:0000313" key="2">
    <source>
        <dbReference type="Proteomes" id="UP001164929"/>
    </source>
</evidence>
<comment type="caution">
    <text evidence="1">The sequence shown here is derived from an EMBL/GenBank/DDBJ whole genome shotgun (WGS) entry which is preliminary data.</text>
</comment>
<keyword evidence="2" id="KW-1185">Reference proteome</keyword>